<dbReference type="Proteomes" id="UP000028630">
    <property type="component" value="Unassembled WGS sequence"/>
</dbReference>
<dbReference type="InterPro" id="IPR005811">
    <property type="entry name" value="SUCC_ACL_C"/>
</dbReference>
<evidence type="ECO:0000259" key="2">
    <source>
        <dbReference type="Pfam" id="PF02629"/>
    </source>
</evidence>
<dbReference type="Pfam" id="PF02629">
    <property type="entry name" value="CoA_binding"/>
    <property type="match status" value="1"/>
</dbReference>
<dbReference type="PANTHER" id="PTHR11117:SF24">
    <property type="entry name" value="PROTEIN FDRA"/>
    <property type="match status" value="1"/>
</dbReference>
<evidence type="ECO:0000313" key="4">
    <source>
        <dbReference type="Proteomes" id="UP000028630"/>
    </source>
</evidence>
<dbReference type="eggNOG" id="COG0074">
    <property type="taxonomic scope" value="Bacteria"/>
</dbReference>
<proteinExistence type="predicted"/>
<dbReference type="SUPFAM" id="SSF52210">
    <property type="entry name" value="Succinyl-CoA synthetase domains"/>
    <property type="match status" value="2"/>
</dbReference>
<protein>
    <submittedName>
        <fullName evidence="3">Putative oxidoreductase subunit</fullName>
    </submittedName>
</protein>
<dbReference type="AlphaFoldDB" id="A0A085A8E2"/>
<organism evidence="3 4">
    <name type="scientific">Trabulsiella guamensis ATCC 49490</name>
    <dbReference type="NCBI Taxonomy" id="1005994"/>
    <lineage>
        <taxon>Bacteria</taxon>
        <taxon>Pseudomonadati</taxon>
        <taxon>Pseudomonadota</taxon>
        <taxon>Gammaproteobacteria</taxon>
        <taxon>Enterobacterales</taxon>
        <taxon>Enterobacteriaceae</taxon>
        <taxon>Trabulsiella</taxon>
    </lineage>
</organism>
<comment type="caution">
    <text evidence="3">The sequence shown here is derived from an EMBL/GenBank/DDBJ whole genome shotgun (WGS) entry which is preliminary data.</text>
</comment>
<dbReference type="PANTHER" id="PTHR11117">
    <property type="entry name" value="SUCCINYL-COA LIGASE SUBUNIT ALPHA"/>
    <property type="match status" value="1"/>
</dbReference>
<dbReference type="Gene3D" id="3.40.50.720">
    <property type="entry name" value="NAD(P)-binding Rossmann-like Domain"/>
    <property type="match status" value="1"/>
</dbReference>
<dbReference type="RefSeq" id="WP_038157389.1">
    <property type="nucleotide sequence ID" value="NZ_JMTB01000080.1"/>
</dbReference>
<dbReference type="Pfam" id="PF00549">
    <property type="entry name" value="Ligase_CoA"/>
    <property type="match status" value="1"/>
</dbReference>
<feature type="domain" description="ATP-citrate synthase/succinyl-CoA ligase C-terminal" evidence="1">
    <location>
        <begin position="346"/>
        <end position="503"/>
    </location>
</feature>
<reference evidence="4" key="1">
    <citation type="submission" date="2014-05" db="EMBL/GenBank/DDBJ databases">
        <title>ATOL: Assembling a taxonomically balanced genome-scale reconstruction of the evolutionary history of the Enterobacteriaceae.</title>
        <authorList>
            <person name="Plunkett G. III"/>
            <person name="Neeno-Eckwall E.C."/>
            <person name="Glasner J.D."/>
            <person name="Perna N.T."/>
        </authorList>
    </citation>
    <scope>NUCLEOTIDE SEQUENCE [LARGE SCALE GENOMIC DNA]</scope>
    <source>
        <strain evidence="4">ATCC 49490</strain>
    </source>
</reference>
<dbReference type="InterPro" id="IPR016102">
    <property type="entry name" value="Succinyl-CoA_synth-like"/>
</dbReference>
<dbReference type="InterPro" id="IPR003781">
    <property type="entry name" value="CoA-bd"/>
</dbReference>
<sequence>MSIRVVIKKNTYFDSVSLMSISTRANKIDGVEQAFVAMATEMNKGVLKNLGLLTPELEEAKNGDLMIVIKGASDAANDASLAAIGELFTHKEQGGQHEARYATLASAKKNLPDSNLAVISVNGLFAAREARQALQNDLNVMLFSDNVSLEDELALKQLAHEKGLLMMGPDCGTAIINGAALCFGNAVRRGNIGIVGASGTGSQELSVRIHEFGGGISQLIGTGGRDLSERIGGLMMLDAIGMLEADPQTDIIALISKPPAPAVARKVLERARACKKPVVVCFLGREAPPADEAGLQFARGTKEAALKAVLLTGIKQESLDLHPLNLPLIDEVRARLTPQQKYIRGLFCGGTLCDEAMFAAMEKHTEVYSNIHPDPAYRLKDLNRSIGHTFLDFGDDDFTNGKPHPMIDPTNRISRLLQEARDPEVAVIVMDFVLGFGSHEDPVGVMIDAIKEAKAIAKADGRPLEILGYVLGTDIDTPSLEQQCRMLTDAGVIWASSSTNTGLLAREFVMKGEEA</sequence>
<evidence type="ECO:0000259" key="1">
    <source>
        <dbReference type="Pfam" id="PF00549"/>
    </source>
</evidence>
<dbReference type="GO" id="GO:0004776">
    <property type="term" value="F:succinate-CoA ligase (GDP-forming) activity"/>
    <property type="evidence" value="ECO:0007669"/>
    <property type="project" value="TreeGrafter"/>
</dbReference>
<dbReference type="Gene3D" id="3.40.50.261">
    <property type="entry name" value="Succinyl-CoA synthetase domains"/>
    <property type="match status" value="2"/>
</dbReference>
<name>A0A085A8E2_9ENTR</name>
<accession>A0A085A8E2</accession>
<dbReference type="GO" id="GO:0004775">
    <property type="term" value="F:succinate-CoA ligase (ADP-forming) activity"/>
    <property type="evidence" value="ECO:0007669"/>
    <property type="project" value="TreeGrafter"/>
</dbReference>
<dbReference type="OrthoDB" id="5580580at2"/>
<gene>
    <name evidence="3" type="ORF">GTGU_02494</name>
</gene>
<dbReference type="NCBIfam" id="NF004760">
    <property type="entry name" value="PRK06091.1"/>
    <property type="match status" value="1"/>
</dbReference>
<dbReference type="EMBL" id="JMTB01000080">
    <property type="protein sequence ID" value="KFC06487.1"/>
    <property type="molecule type" value="Genomic_DNA"/>
</dbReference>
<dbReference type="GO" id="GO:0006099">
    <property type="term" value="P:tricarboxylic acid cycle"/>
    <property type="evidence" value="ECO:0007669"/>
    <property type="project" value="TreeGrafter"/>
</dbReference>
<evidence type="ECO:0000313" key="3">
    <source>
        <dbReference type="EMBL" id="KFC06487.1"/>
    </source>
</evidence>
<dbReference type="GO" id="GO:0005829">
    <property type="term" value="C:cytosol"/>
    <property type="evidence" value="ECO:0007669"/>
    <property type="project" value="TreeGrafter"/>
</dbReference>
<dbReference type="GO" id="GO:0009361">
    <property type="term" value="C:succinate-CoA ligase complex (ADP-forming)"/>
    <property type="evidence" value="ECO:0007669"/>
    <property type="project" value="TreeGrafter"/>
</dbReference>
<feature type="domain" description="CoA-binding" evidence="2">
    <location>
        <begin position="189"/>
        <end position="282"/>
    </location>
</feature>
<keyword evidence="4" id="KW-1185">Reference proteome</keyword>